<dbReference type="InterPro" id="IPR036318">
    <property type="entry name" value="FAD-bd_PCMH-like_sf"/>
</dbReference>
<dbReference type="PANTHER" id="PTHR45992">
    <property type="entry name" value="EUKARYOTIC ELONGATION FACTOR 2 KINASE-RELATED"/>
    <property type="match status" value="1"/>
</dbReference>
<evidence type="ECO:0000256" key="2">
    <source>
        <dbReference type="ARBA" id="ARBA00022679"/>
    </source>
</evidence>
<dbReference type="InterPro" id="IPR004166">
    <property type="entry name" value="a-kinase_dom"/>
</dbReference>
<gene>
    <name evidence="7" type="ORF">UCDDA912_g02513</name>
</gene>
<evidence type="ECO:0000256" key="3">
    <source>
        <dbReference type="ARBA" id="ARBA00022741"/>
    </source>
</evidence>
<dbReference type="STRING" id="1214573.A0A0G2FU60"/>
<evidence type="ECO:0000256" key="5">
    <source>
        <dbReference type="ARBA" id="ARBA00022840"/>
    </source>
</evidence>
<protein>
    <submittedName>
        <fullName evidence="7">Putative elongation factor 2 kinase</fullName>
    </submittedName>
</protein>
<comment type="caution">
    <text evidence="7">The sequence shown here is derived from an EMBL/GenBank/DDBJ whole genome shotgun (WGS) entry which is preliminary data.</text>
</comment>
<evidence type="ECO:0000256" key="4">
    <source>
        <dbReference type="ARBA" id="ARBA00022777"/>
    </source>
</evidence>
<feature type="domain" description="Alpha-type protein kinase" evidence="6">
    <location>
        <begin position="1"/>
        <end position="115"/>
    </location>
</feature>
<reference evidence="7 8" key="1">
    <citation type="submission" date="2015-05" db="EMBL/GenBank/DDBJ databases">
        <title>Distinctive expansion of gene families associated with plant cell wall degradation and secondary metabolism in the genomes of grapevine trunk pathogens.</title>
        <authorList>
            <person name="Lawrence D.P."/>
            <person name="Travadon R."/>
            <person name="Rolshausen P.E."/>
            <person name="Baumgartner K."/>
        </authorList>
    </citation>
    <scope>NUCLEOTIDE SEQUENCE [LARGE SCALE GENOMIC DNA]</scope>
    <source>
        <strain evidence="7">DA912</strain>
    </source>
</reference>
<reference evidence="7 8" key="2">
    <citation type="submission" date="2015-05" db="EMBL/GenBank/DDBJ databases">
        <authorList>
            <person name="Morales-Cruz A."/>
            <person name="Amrine K.C."/>
            <person name="Cantu D."/>
        </authorList>
    </citation>
    <scope>NUCLEOTIDE SEQUENCE [LARGE SCALE GENOMIC DNA]</scope>
    <source>
        <strain evidence="7">DA912</strain>
    </source>
</reference>
<dbReference type="GO" id="GO:0003746">
    <property type="term" value="F:translation elongation factor activity"/>
    <property type="evidence" value="ECO:0007669"/>
    <property type="project" value="UniProtKB-KW"/>
</dbReference>
<evidence type="ECO:0000313" key="8">
    <source>
        <dbReference type="Proteomes" id="UP000034680"/>
    </source>
</evidence>
<keyword evidence="7" id="KW-0648">Protein biosynthesis</keyword>
<dbReference type="GO" id="GO:0050660">
    <property type="term" value="F:flavin adenine dinucleotide binding"/>
    <property type="evidence" value="ECO:0007669"/>
    <property type="project" value="InterPro"/>
</dbReference>
<dbReference type="GO" id="GO:0005524">
    <property type="term" value="F:ATP binding"/>
    <property type="evidence" value="ECO:0007669"/>
    <property type="project" value="UniProtKB-KW"/>
</dbReference>
<dbReference type="InterPro" id="IPR051852">
    <property type="entry name" value="Alpha-type_PK"/>
</dbReference>
<dbReference type="Gene3D" id="3.20.200.10">
    <property type="entry name" value="MHCK/EF2 kinase"/>
    <property type="match status" value="1"/>
</dbReference>
<dbReference type="SUPFAM" id="SSF56112">
    <property type="entry name" value="Protein kinase-like (PK-like)"/>
    <property type="match status" value="1"/>
</dbReference>
<proteinExistence type="predicted"/>
<keyword evidence="8" id="KW-1185">Reference proteome</keyword>
<keyword evidence="3" id="KW-0547">Nucleotide-binding</keyword>
<dbReference type="GO" id="GO:0004674">
    <property type="term" value="F:protein serine/threonine kinase activity"/>
    <property type="evidence" value="ECO:0007669"/>
    <property type="project" value="UniProtKB-KW"/>
</dbReference>
<dbReference type="InterPro" id="IPR011009">
    <property type="entry name" value="Kinase-like_dom_sf"/>
</dbReference>
<organism evidence="7 8">
    <name type="scientific">Diaporthe ampelina</name>
    <dbReference type="NCBI Taxonomy" id="1214573"/>
    <lineage>
        <taxon>Eukaryota</taxon>
        <taxon>Fungi</taxon>
        <taxon>Dikarya</taxon>
        <taxon>Ascomycota</taxon>
        <taxon>Pezizomycotina</taxon>
        <taxon>Sordariomycetes</taxon>
        <taxon>Sordariomycetidae</taxon>
        <taxon>Diaporthales</taxon>
        <taxon>Diaporthaceae</taxon>
        <taxon>Diaporthe</taxon>
    </lineage>
</organism>
<accession>A0A0G2FU60</accession>
<keyword evidence="5" id="KW-0067">ATP-binding</keyword>
<dbReference type="PANTHER" id="PTHR45992:SF11">
    <property type="entry name" value="ALPHA-TYPE PROTEIN KINASE DOMAIN-CONTAINING PROTEIN"/>
    <property type="match status" value="1"/>
</dbReference>
<keyword evidence="1" id="KW-0723">Serine/threonine-protein kinase</keyword>
<name>A0A0G2FU60_9PEZI</name>
<dbReference type="Pfam" id="PF02816">
    <property type="entry name" value="Alpha_kinase"/>
    <property type="match status" value="1"/>
</dbReference>
<dbReference type="AlphaFoldDB" id="A0A0G2FU60"/>
<dbReference type="EMBL" id="LCUC01000084">
    <property type="protein sequence ID" value="KKY37459.1"/>
    <property type="molecule type" value="Genomic_DNA"/>
</dbReference>
<sequence>MLIDHRNLNRSVEYDPAAEIAAIGPGHTVDDVAGALGPLQRFFPRPFERQHNGEKSLVEPFIRNFQKFNNNAGRVYFQGTPWSDALQALSHFSYHYSRCQMLLCDIQGGAYVDGL</sequence>
<evidence type="ECO:0000256" key="1">
    <source>
        <dbReference type="ARBA" id="ARBA00022527"/>
    </source>
</evidence>
<dbReference type="SUPFAM" id="SSF56176">
    <property type="entry name" value="FAD-binding/transporter-associated domain-like"/>
    <property type="match status" value="1"/>
</dbReference>
<keyword evidence="4 7" id="KW-0418">Kinase</keyword>
<dbReference type="Proteomes" id="UP000034680">
    <property type="component" value="Unassembled WGS sequence"/>
</dbReference>
<keyword evidence="2" id="KW-0808">Transferase</keyword>
<dbReference type="OrthoDB" id="301415at2759"/>
<dbReference type="PROSITE" id="PS51158">
    <property type="entry name" value="ALPHA_KINASE"/>
    <property type="match status" value="1"/>
</dbReference>
<evidence type="ECO:0000313" key="7">
    <source>
        <dbReference type="EMBL" id="KKY37459.1"/>
    </source>
</evidence>
<keyword evidence="7" id="KW-0251">Elongation factor</keyword>
<evidence type="ECO:0000259" key="6">
    <source>
        <dbReference type="PROSITE" id="PS51158"/>
    </source>
</evidence>